<dbReference type="RefSeq" id="WP_188666134.1">
    <property type="nucleotide sequence ID" value="NZ_BMHV01000021.1"/>
</dbReference>
<accession>A0A917C426</accession>
<sequence length="90" mass="9817">MSLSPFATKLLDALAQDDQLPGGVFRNVEEICDEFLVSFSNVSELADWLEELCDAGAVILEDHELHVAPTPPFMASITLHGLDLAGYLSR</sequence>
<dbReference type="AlphaFoldDB" id="A0A917C426"/>
<reference evidence="1" key="2">
    <citation type="submission" date="2020-09" db="EMBL/GenBank/DDBJ databases">
        <authorList>
            <person name="Sun Q."/>
            <person name="Zhou Y."/>
        </authorList>
    </citation>
    <scope>NUCLEOTIDE SEQUENCE</scope>
    <source>
        <strain evidence="1">CGMCC 1.15254</strain>
    </source>
</reference>
<protein>
    <submittedName>
        <fullName evidence="1">Uncharacterized protein</fullName>
    </submittedName>
</protein>
<organism evidence="1 2">
    <name type="scientific">Terasakiella brassicae</name>
    <dbReference type="NCBI Taxonomy" id="1634917"/>
    <lineage>
        <taxon>Bacteria</taxon>
        <taxon>Pseudomonadati</taxon>
        <taxon>Pseudomonadota</taxon>
        <taxon>Alphaproteobacteria</taxon>
        <taxon>Rhodospirillales</taxon>
        <taxon>Terasakiellaceae</taxon>
        <taxon>Terasakiella</taxon>
    </lineage>
</organism>
<evidence type="ECO:0000313" key="1">
    <source>
        <dbReference type="EMBL" id="GGF71369.1"/>
    </source>
</evidence>
<dbReference type="EMBL" id="BMHV01000021">
    <property type="protein sequence ID" value="GGF71369.1"/>
    <property type="molecule type" value="Genomic_DNA"/>
</dbReference>
<keyword evidence="2" id="KW-1185">Reference proteome</keyword>
<gene>
    <name evidence="1" type="ORF">GCM10011332_26690</name>
</gene>
<proteinExistence type="predicted"/>
<name>A0A917C426_9PROT</name>
<comment type="caution">
    <text evidence="1">The sequence shown here is derived from an EMBL/GenBank/DDBJ whole genome shotgun (WGS) entry which is preliminary data.</text>
</comment>
<dbReference type="Proteomes" id="UP000632498">
    <property type="component" value="Unassembled WGS sequence"/>
</dbReference>
<reference evidence="1" key="1">
    <citation type="journal article" date="2014" name="Int. J. Syst. Evol. Microbiol.">
        <title>Complete genome sequence of Corynebacterium casei LMG S-19264T (=DSM 44701T), isolated from a smear-ripened cheese.</title>
        <authorList>
            <consortium name="US DOE Joint Genome Institute (JGI-PGF)"/>
            <person name="Walter F."/>
            <person name="Albersmeier A."/>
            <person name="Kalinowski J."/>
            <person name="Ruckert C."/>
        </authorList>
    </citation>
    <scope>NUCLEOTIDE SEQUENCE</scope>
    <source>
        <strain evidence="1">CGMCC 1.15254</strain>
    </source>
</reference>
<evidence type="ECO:0000313" key="2">
    <source>
        <dbReference type="Proteomes" id="UP000632498"/>
    </source>
</evidence>